<name>A0A8K0P0P0_LADFU</name>
<evidence type="ECO:0000259" key="11">
    <source>
        <dbReference type="PROSITE" id="PS50268"/>
    </source>
</evidence>
<dbReference type="GO" id="GO:0007156">
    <property type="term" value="P:homophilic cell adhesion via plasma membrane adhesion molecules"/>
    <property type="evidence" value="ECO:0007669"/>
    <property type="project" value="InterPro"/>
</dbReference>
<comment type="caution">
    <text evidence="12">The sequence shown here is derived from an EMBL/GenBank/DDBJ whole genome shotgun (WGS) entry which is preliminary data.</text>
</comment>
<organism evidence="12 13">
    <name type="scientific">Ladona fulva</name>
    <name type="common">Scarce chaser dragonfly</name>
    <name type="synonym">Libellula fulva</name>
    <dbReference type="NCBI Taxonomy" id="123851"/>
    <lineage>
        <taxon>Eukaryota</taxon>
        <taxon>Metazoa</taxon>
        <taxon>Ecdysozoa</taxon>
        <taxon>Arthropoda</taxon>
        <taxon>Hexapoda</taxon>
        <taxon>Insecta</taxon>
        <taxon>Pterygota</taxon>
        <taxon>Palaeoptera</taxon>
        <taxon>Odonata</taxon>
        <taxon>Epiprocta</taxon>
        <taxon>Anisoptera</taxon>
        <taxon>Libelluloidea</taxon>
        <taxon>Libellulidae</taxon>
        <taxon>Ladona</taxon>
    </lineage>
</organism>
<feature type="domain" description="Cadherin" evidence="11">
    <location>
        <begin position="31"/>
        <end position="103"/>
    </location>
</feature>
<dbReference type="AlphaFoldDB" id="A0A8K0P0P0"/>
<evidence type="ECO:0000256" key="5">
    <source>
        <dbReference type="ARBA" id="ARBA00022837"/>
    </source>
</evidence>
<evidence type="ECO:0000313" key="13">
    <source>
        <dbReference type="Proteomes" id="UP000792457"/>
    </source>
</evidence>
<comment type="subcellular location">
    <subcellularLocation>
        <location evidence="1">Membrane</location>
        <topology evidence="1">Single-pass type I membrane protein</topology>
    </subcellularLocation>
</comment>
<evidence type="ECO:0000256" key="1">
    <source>
        <dbReference type="ARBA" id="ARBA00004479"/>
    </source>
</evidence>
<gene>
    <name evidence="12" type="ORF">J437_LFUL004090</name>
</gene>
<evidence type="ECO:0000256" key="4">
    <source>
        <dbReference type="ARBA" id="ARBA00022737"/>
    </source>
</evidence>
<dbReference type="GO" id="GO:0005509">
    <property type="term" value="F:calcium ion binding"/>
    <property type="evidence" value="ECO:0007669"/>
    <property type="project" value="UniProtKB-UniRule"/>
</dbReference>
<accession>A0A8K0P0P0</accession>
<keyword evidence="3" id="KW-0732">Signal</keyword>
<keyword evidence="2" id="KW-0812">Transmembrane</keyword>
<dbReference type="SUPFAM" id="SSF49313">
    <property type="entry name" value="Cadherin-like"/>
    <property type="match status" value="1"/>
</dbReference>
<dbReference type="PRINTS" id="PR00205">
    <property type="entry name" value="CADHERIN"/>
</dbReference>
<keyword evidence="4" id="KW-0677">Repeat</keyword>
<keyword evidence="5 10" id="KW-0106">Calcium</keyword>
<evidence type="ECO:0000313" key="12">
    <source>
        <dbReference type="EMBL" id="KAG8226849.1"/>
    </source>
</evidence>
<evidence type="ECO:0000256" key="7">
    <source>
        <dbReference type="ARBA" id="ARBA00022989"/>
    </source>
</evidence>
<dbReference type="PANTHER" id="PTHR24026:SF126">
    <property type="entry name" value="PROTOCADHERIN FAT 4"/>
    <property type="match status" value="1"/>
</dbReference>
<dbReference type="InterPro" id="IPR002126">
    <property type="entry name" value="Cadherin-like_dom"/>
</dbReference>
<proteinExistence type="predicted"/>
<dbReference type="PANTHER" id="PTHR24026">
    <property type="entry name" value="FAT ATYPICAL CADHERIN-RELATED"/>
    <property type="match status" value="1"/>
</dbReference>
<dbReference type="Pfam" id="PF00028">
    <property type="entry name" value="Cadherin"/>
    <property type="match status" value="1"/>
</dbReference>
<dbReference type="OrthoDB" id="6252479at2759"/>
<reference evidence="12" key="2">
    <citation type="submission" date="2017-10" db="EMBL/GenBank/DDBJ databases">
        <title>Ladona fulva Genome sequencing and assembly.</title>
        <authorList>
            <person name="Murali S."/>
            <person name="Richards S."/>
            <person name="Bandaranaike D."/>
            <person name="Bellair M."/>
            <person name="Blankenburg K."/>
            <person name="Chao H."/>
            <person name="Dinh H."/>
            <person name="Doddapaneni H."/>
            <person name="Dugan-Rocha S."/>
            <person name="Elkadiri S."/>
            <person name="Gnanaolivu R."/>
            <person name="Hernandez B."/>
            <person name="Skinner E."/>
            <person name="Javaid M."/>
            <person name="Lee S."/>
            <person name="Li M."/>
            <person name="Ming W."/>
            <person name="Munidasa M."/>
            <person name="Muniz J."/>
            <person name="Nguyen L."/>
            <person name="Hughes D."/>
            <person name="Osuji N."/>
            <person name="Pu L.-L."/>
            <person name="Puazo M."/>
            <person name="Qu C."/>
            <person name="Quiroz J."/>
            <person name="Raj R."/>
            <person name="Weissenberger G."/>
            <person name="Xin Y."/>
            <person name="Zou X."/>
            <person name="Han Y."/>
            <person name="Worley K."/>
            <person name="Muzny D."/>
            <person name="Gibbs R."/>
        </authorList>
    </citation>
    <scope>NUCLEOTIDE SEQUENCE</scope>
    <source>
        <strain evidence="12">Sampled in the wild</strain>
    </source>
</reference>
<keyword evidence="8" id="KW-0472">Membrane</keyword>
<evidence type="ECO:0000256" key="9">
    <source>
        <dbReference type="ARBA" id="ARBA00023180"/>
    </source>
</evidence>
<evidence type="ECO:0000256" key="10">
    <source>
        <dbReference type="PROSITE-ProRule" id="PRU00043"/>
    </source>
</evidence>
<evidence type="ECO:0000256" key="2">
    <source>
        <dbReference type="ARBA" id="ARBA00022692"/>
    </source>
</evidence>
<dbReference type="Proteomes" id="UP000792457">
    <property type="component" value="Unassembled WGS sequence"/>
</dbReference>
<keyword evidence="13" id="KW-1185">Reference proteome</keyword>
<dbReference type="InterPro" id="IPR015919">
    <property type="entry name" value="Cadherin-like_sf"/>
</dbReference>
<keyword evidence="9" id="KW-0325">Glycoprotein</keyword>
<dbReference type="PROSITE" id="PS50268">
    <property type="entry name" value="CADHERIN_2"/>
    <property type="match status" value="1"/>
</dbReference>
<dbReference type="GO" id="GO:0005886">
    <property type="term" value="C:plasma membrane"/>
    <property type="evidence" value="ECO:0007669"/>
    <property type="project" value="UniProtKB-SubCell"/>
</dbReference>
<keyword evidence="6" id="KW-0130">Cell adhesion</keyword>
<evidence type="ECO:0000256" key="8">
    <source>
        <dbReference type="ARBA" id="ARBA00023136"/>
    </source>
</evidence>
<evidence type="ECO:0000256" key="6">
    <source>
        <dbReference type="ARBA" id="ARBA00022889"/>
    </source>
</evidence>
<dbReference type="FunFam" id="2.60.40.60:FF:000118">
    <property type="entry name" value="protocadherin Fat 4"/>
    <property type="match status" value="1"/>
</dbReference>
<dbReference type="EMBL" id="KZ308299">
    <property type="protein sequence ID" value="KAG8226849.1"/>
    <property type="molecule type" value="Genomic_DNA"/>
</dbReference>
<keyword evidence="7" id="KW-1133">Transmembrane helix</keyword>
<protein>
    <recommendedName>
        <fullName evidence="11">Cadherin domain-containing protein</fullName>
    </recommendedName>
</protein>
<dbReference type="CDD" id="cd11304">
    <property type="entry name" value="Cadherin_repeat"/>
    <property type="match status" value="1"/>
</dbReference>
<sequence>MCDLEYNEDKLTTFTKIREVTDTNDNAPVFSESAYSFDVAEDATRGSRVGAVEATDEDEGANGQVTYTVVSDWANDVFSLNPQSGVFTLTSRLDYEEVREHSISRLSGAKNTFCQLHVGKHEFPSALAGNFVCRDYDTLLRNRTSP</sequence>
<reference evidence="12" key="1">
    <citation type="submission" date="2013-04" db="EMBL/GenBank/DDBJ databases">
        <authorList>
            <person name="Qu J."/>
            <person name="Murali S.C."/>
            <person name="Bandaranaike D."/>
            <person name="Bellair M."/>
            <person name="Blankenburg K."/>
            <person name="Chao H."/>
            <person name="Dinh H."/>
            <person name="Doddapaneni H."/>
            <person name="Downs B."/>
            <person name="Dugan-Rocha S."/>
            <person name="Elkadiri S."/>
            <person name="Gnanaolivu R.D."/>
            <person name="Hernandez B."/>
            <person name="Javaid M."/>
            <person name="Jayaseelan J.C."/>
            <person name="Lee S."/>
            <person name="Li M."/>
            <person name="Ming W."/>
            <person name="Munidasa M."/>
            <person name="Muniz J."/>
            <person name="Nguyen L."/>
            <person name="Ongeri F."/>
            <person name="Osuji N."/>
            <person name="Pu L.-L."/>
            <person name="Puazo M."/>
            <person name="Qu C."/>
            <person name="Quiroz J."/>
            <person name="Raj R."/>
            <person name="Weissenberger G."/>
            <person name="Xin Y."/>
            <person name="Zou X."/>
            <person name="Han Y."/>
            <person name="Richards S."/>
            <person name="Worley K."/>
            <person name="Muzny D."/>
            <person name="Gibbs R."/>
        </authorList>
    </citation>
    <scope>NUCLEOTIDE SEQUENCE</scope>
    <source>
        <strain evidence="12">Sampled in the wild</strain>
    </source>
</reference>
<dbReference type="Gene3D" id="2.60.40.60">
    <property type="entry name" value="Cadherins"/>
    <property type="match status" value="1"/>
</dbReference>
<evidence type="ECO:0000256" key="3">
    <source>
        <dbReference type="ARBA" id="ARBA00022729"/>
    </source>
</evidence>